<dbReference type="RefSeq" id="WP_378974819.1">
    <property type="nucleotide sequence ID" value="NZ_JBHSWN010000001.1"/>
</dbReference>
<sequence>MRQTLALAVLAIGLASTLALAGIIGETVRVRMERQIGISLVRHGTLVAATLDRGLYDRWRDLEVTTALDAAKLIEGSEQDRMAVLDRALASHSDFVWVGYADRGASYERRPRDSWSAGM</sequence>
<protein>
    <recommendedName>
        <fullName evidence="3">Histidine kinase</fullName>
    </recommendedName>
</protein>
<evidence type="ECO:0000313" key="1">
    <source>
        <dbReference type="EMBL" id="MFC6792668.1"/>
    </source>
</evidence>
<name>A0ABW2BQA5_9HYPH</name>
<accession>A0ABW2BQA5</accession>
<evidence type="ECO:0000313" key="2">
    <source>
        <dbReference type="Proteomes" id="UP001596292"/>
    </source>
</evidence>
<dbReference type="Proteomes" id="UP001596292">
    <property type="component" value="Unassembled WGS sequence"/>
</dbReference>
<comment type="caution">
    <text evidence="1">The sequence shown here is derived from an EMBL/GenBank/DDBJ whole genome shotgun (WGS) entry which is preliminary data.</text>
</comment>
<gene>
    <name evidence="1" type="ORF">ACFQE0_25795</name>
</gene>
<evidence type="ECO:0008006" key="3">
    <source>
        <dbReference type="Google" id="ProtNLM"/>
    </source>
</evidence>
<reference evidence="2" key="1">
    <citation type="journal article" date="2019" name="Int. J. Syst. Evol. Microbiol.">
        <title>The Global Catalogue of Microorganisms (GCM) 10K type strain sequencing project: providing services to taxonomists for standard genome sequencing and annotation.</title>
        <authorList>
            <consortium name="The Broad Institute Genomics Platform"/>
            <consortium name="The Broad Institute Genome Sequencing Center for Infectious Disease"/>
            <person name="Wu L."/>
            <person name="Ma J."/>
        </authorList>
    </citation>
    <scope>NUCLEOTIDE SEQUENCE [LARGE SCALE GENOMIC DNA]</scope>
    <source>
        <strain evidence="2">CCUG 48316</strain>
    </source>
</reference>
<dbReference type="EMBL" id="JBHSWN010000001">
    <property type="protein sequence ID" value="MFC6792668.1"/>
    <property type="molecule type" value="Genomic_DNA"/>
</dbReference>
<keyword evidence="2" id="KW-1185">Reference proteome</keyword>
<organism evidence="1 2">
    <name type="scientific">Methylobacterium komagatae</name>
    <dbReference type="NCBI Taxonomy" id="374425"/>
    <lineage>
        <taxon>Bacteria</taxon>
        <taxon>Pseudomonadati</taxon>
        <taxon>Pseudomonadota</taxon>
        <taxon>Alphaproteobacteria</taxon>
        <taxon>Hyphomicrobiales</taxon>
        <taxon>Methylobacteriaceae</taxon>
        <taxon>Methylobacterium</taxon>
    </lineage>
</organism>
<proteinExistence type="predicted"/>